<organism evidence="3 4">
    <name type="scientific">Parthenolecanium corni</name>
    <dbReference type="NCBI Taxonomy" id="536013"/>
    <lineage>
        <taxon>Eukaryota</taxon>
        <taxon>Metazoa</taxon>
        <taxon>Ecdysozoa</taxon>
        <taxon>Arthropoda</taxon>
        <taxon>Hexapoda</taxon>
        <taxon>Insecta</taxon>
        <taxon>Pterygota</taxon>
        <taxon>Neoptera</taxon>
        <taxon>Paraneoptera</taxon>
        <taxon>Hemiptera</taxon>
        <taxon>Sternorrhyncha</taxon>
        <taxon>Coccoidea</taxon>
        <taxon>Coccidae</taxon>
        <taxon>Parthenolecanium</taxon>
    </lineage>
</organism>
<evidence type="ECO:0008006" key="5">
    <source>
        <dbReference type="Google" id="ProtNLM"/>
    </source>
</evidence>
<comment type="caution">
    <text evidence="3">The sequence shown here is derived from an EMBL/GenBank/DDBJ whole genome shotgun (WGS) entry which is preliminary data.</text>
</comment>
<dbReference type="InterPro" id="IPR036561">
    <property type="entry name" value="MAM33_sf"/>
</dbReference>
<sequence>MSGIARNLTASAAKWTGVVGRNFLYGSKQSYSTCWNCLKLGNASAKFIAPAANAQIKFNLYSTQNHSSQLIKYLDDEIAAEQQSLGKSKSIPSKLGGFEVHLNGSEVNLIKETPTETIEINANVSLSLKGGSEYPPEEEEDADQPGLTSMPPFQIEIKRGDTVLRLQCSYTEPDPEDEGFSKTDGEDSARQDAFLIDEISIYKGDWEDTNYSVEGTILDEGVYEMLYGVLEEKGITNEFVTEMSELFTSYEHASYVGLLRDLKKFVS</sequence>
<dbReference type="Gene3D" id="3.10.280.10">
    <property type="entry name" value="Mitochondrial glycoprotein"/>
    <property type="match status" value="1"/>
</dbReference>
<proteinExistence type="inferred from homology"/>
<keyword evidence="4" id="KW-1185">Reference proteome</keyword>
<dbReference type="Proteomes" id="UP001367676">
    <property type="component" value="Unassembled WGS sequence"/>
</dbReference>
<reference evidence="3 4" key="1">
    <citation type="submission" date="2024-03" db="EMBL/GenBank/DDBJ databases">
        <title>Adaptation during the transition from Ophiocordyceps entomopathogen to insect associate is accompanied by gene loss and intensified selection.</title>
        <authorList>
            <person name="Ward C.M."/>
            <person name="Onetto C.A."/>
            <person name="Borneman A.R."/>
        </authorList>
    </citation>
    <scope>NUCLEOTIDE SEQUENCE [LARGE SCALE GENOMIC DNA]</scope>
    <source>
        <strain evidence="3">AWRI1</strain>
        <tissue evidence="3">Single Adult Female</tissue>
    </source>
</reference>
<evidence type="ECO:0000313" key="4">
    <source>
        <dbReference type="Proteomes" id="UP001367676"/>
    </source>
</evidence>
<dbReference type="PANTHER" id="PTHR10826:SF1">
    <property type="entry name" value="COMPLEMENT COMPONENT 1 Q SUBCOMPONENT-BINDING PROTEIN, MITOCHONDRIAL"/>
    <property type="match status" value="1"/>
</dbReference>
<evidence type="ECO:0000256" key="2">
    <source>
        <dbReference type="SAM" id="MobiDB-lite"/>
    </source>
</evidence>
<dbReference type="SUPFAM" id="SSF54529">
    <property type="entry name" value="Mitochondrial glycoprotein MAM33-like"/>
    <property type="match status" value="1"/>
</dbReference>
<feature type="region of interest" description="Disordered" evidence="2">
    <location>
        <begin position="128"/>
        <end position="148"/>
    </location>
</feature>
<accession>A0AAN9T853</accession>
<dbReference type="GO" id="GO:0042256">
    <property type="term" value="P:cytosolic ribosome assembly"/>
    <property type="evidence" value="ECO:0007669"/>
    <property type="project" value="TreeGrafter"/>
</dbReference>
<comment type="similarity">
    <text evidence="1">Belongs to the MAM33 family.</text>
</comment>
<protein>
    <recommendedName>
        <fullName evidence="5">Complement component 1 Q subcomponent-binding protein, mitochondrial</fullName>
    </recommendedName>
</protein>
<name>A0AAN9T853_9HEMI</name>
<dbReference type="PANTHER" id="PTHR10826">
    <property type="entry name" value="COMPLEMENT COMPONENT 1"/>
    <property type="match status" value="1"/>
</dbReference>
<evidence type="ECO:0000313" key="3">
    <source>
        <dbReference type="EMBL" id="KAK7576673.1"/>
    </source>
</evidence>
<dbReference type="Pfam" id="PF02330">
    <property type="entry name" value="MAM33"/>
    <property type="match status" value="1"/>
</dbReference>
<dbReference type="GO" id="GO:0005759">
    <property type="term" value="C:mitochondrial matrix"/>
    <property type="evidence" value="ECO:0007669"/>
    <property type="project" value="InterPro"/>
</dbReference>
<evidence type="ECO:0000256" key="1">
    <source>
        <dbReference type="ARBA" id="ARBA00005457"/>
    </source>
</evidence>
<dbReference type="EMBL" id="JBBCAQ010000036">
    <property type="protein sequence ID" value="KAK7576673.1"/>
    <property type="molecule type" value="Genomic_DNA"/>
</dbReference>
<dbReference type="InterPro" id="IPR003428">
    <property type="entry name" value="MAM33"/>
</dbReference>
<gene>
    <name evidence="3" type="ORF">V9T40_012959</name>
</gene>
<dbReference type="AlphaFoldDB" id="A0AAN9T853"/>